<feature type="region of interest" description="Disordered" evidence="1">
    <location>
        <begin position="42"/>
        <end position="61"/>
    </location>
</feature>
<accession>A0A2A2M285</accession>
<organism evidence="2 3">
    <name type="scientific">Diploscapter pachys</name>
    <dbReference type="NCBI Taxonomy" id="2018661"/>
    <lineage>
        <taxon>Eukaryota</taxon>
        <taxon>Metazoa</taxon>
        <taxon>Ecdysozoa</taxon>
        <taxon>Nematoda</taxon>
        <taxon>Chromadorea</taxon>
        <taxon>Rhabditida</taxon>
        <taxon>Rhabditina</taxon>
        <taxon>Rhabditomorpha</taxon>
        <taxon>Rhabditoidea</taxon>
        <taxon>Rhabditidae</taxon>
        <taxon>Diploscapter</taxon>
    </lineage>
</organism>
<proteinExistence type="predicted"/>
<feature type="compositionally biased region" description="Basic and acidic residues" evidence="1">
    <location>
        <begin position="44"/>
        <end position="61"/>
    </location>
</feature>
<feature type="compositionally biased region" description="Basic and acidic residues" evidence="1">
    <location>
        <begin position="131"/>
        <end position="146"/>
    </location>
</feature>
<keyword evidence="3" id="KW-1185">Reference proteome</keyword>
<comment type="caution">
    <text evidence="2">The sequence shown here is derived from an EMBL/GenBank/DDBJ whole genome shotgun (WGS) entry which is preliminary data.</text>
</comment>
<gene>
    <name evidence="2" type="ORF">WR25_08145</name>
</gene>
<dbReference type="EMBL" id="LIAE01006137">
    <property type="protein sequence ID" value="PAV92582.1"/>
    <property type="molecule type" value="Genomic_DNA"/>
</dbReference>
<feature type="region of interest" description="Disordered" evidence="1">
    <location>
        <begin position="110"/>
        <end position="165"/>
    </location>
</feature>
<sequence>MRAVAERATLLAGVHAADAGGDARMRFLIKPHQLAADLQRQFARRRDDQREGEARRRQRAVDEQFARHGETEGDRFARTGLGGDDEVAAGGFGFDHRGLDGGGRFIATGDERFSKKRGQGGKGHGKPKIKAGPEAHADRAGLERSRSTKSRWKSRANAGGNTGNVALIACASWPWP</sequence>
<protein>
    <submittedName>
        <fullName evidence="2">Uncharacterized protein</fullName>
    </submittedName>
</protein>
<evidence type="ECO:0000313" key="3">
    <source>
        <dbReference type="Proteomes" id="UP000218231"/>
    </source>
</evidence>
<feature type="compositionally biased region" description="Basic residues" evidence="1">
    <location>
        <begin position="114"/>
        <end position="129"/>
    </location>
</feature>
<reference evidence="2 3" key="1">
    <citation type="journal article" date="2017" name="Curr. Biol.">
        <title>Genome architecture and evolution of a unichromosomal asexual nematode.</title>
        <authorList>
            <person name="Fradin H."/>
            <person name="Zegar C."/>
            <person name="Gutwein M."/>
            <person name="Lucas J."/>
            <person name="Kovtun M."/>
            <person name="Corcoran D."/>
            <person name="Baugh L.R."/>
            <person name="Kiontke K."/>
            <person name="Gunsalus K."/>
            <person name="Fitch D.H."/>
            <person name="Piano F."/>
        </authorList>
    </citation>
    <scope>NUCLEOTIDE SEQUENCE [LARGE SCALE GENOMIC DNA]</scope>
    <source>
        <strain evidence="2">PF1309</strain>
    </source>
</reference>
<name>A0A2A2M285_9BILA</name>
<dbReference type="AntiFam" id="ANF00149">
    <property type="entry name" value="Shadow ORF (opposite cshA)"/>
</dbReference>
<evidence type="ECO:0000313" key="2">
    <source>
        <dbReference type="EMBL" id="PAV92582.1"/>
    </source>
</evidence>
<dbReference type="Proteomes" id="UP000218231">
    <property type="component" value="Unassembled WGS sequence"/>
</dbReference>
<evidence type="ECO:0000256" key="1">
    <source>
        <dbReference type="SAM" id="MobiDB-lite"/>
    </source>
</evidence>
<dbReference type="AlphaFoldDB" id="A0A2A2M285"/>